<protein>
    <recommendedName>
        <fullName evidence="1">HTH crp-type domain-containing protein</fullName>
    </recommendedName>
</protein>
<accession>A0A2P7AQ91</accession>
<dbReference type="EMBL" id="PGGM01000023">
    <property type="protein sequence ID" value="PSH56380.1"/>
    <property type="molecule type" value="Genomic_DNA"/>
</dbReference>
<dbReference type="Proteomes" id="UP000241764">
    <property type="component" value="Unassembled WGS sequence"/>
</dbReference>
<feature type="domain" description="HTH crp-type" evidence="1">
    <location>
        <begin position="108"/>
        <end position="173"/>
    </location>
</feature>
<dbReference type="PROSITE" id="PS51063">
    <property type="entry name" value="HTH_CRP_2"/>
    <property type="match status" value="1"/>
</dbReference>
<dbReference type="OrthoDB" id="7506088at2"/>
<organism evidence="2 3">
    <name type="scientific">Phyllobacterium sophorae</name>
    <dbReference type="NCBI Taxonomy" id="1520277"/>
    <lineage>
        <taxon>Bacteria</taxon>
        <taxon>Pseudomonadati</taxon>
        <taxon>Pseudomonadota</taxon>
        <taxon>Alphaproteobacteria</taxon>
        <taxon>Hyphomicrobiales</taxon>
        <taxon>Phyllobacteriaceae</taxon>
        <taxon>Phyllobacterium</taxon>
    </lineage>
</organism>
<dbReference type="GO" id="GO:0006355">
    <property type="term" value="P:regulation of DNA-templated transcription"/>
    <property type="evidence" value="ECO:0007669"/>
    <property type="project" value="InterPro"/>
</dbReference>
<keyword evidence="3" id="KW-1185">Reference proteome</keyword>
<comment type="caution">
    <text evidence="2">The sequence shown here is derived from an EMBL/GenBank/DDBJ whole genome shotgun (WGS) entry which is preliminary data.</text>
</comment>
<dbReference type="Pfam" id="PF13545">
    <property type="entry name" value="HTH_Crp_2"/>
    <property type="match status" value="1"/>
</dbReference>
<evidence type="ECO:0000313" key="2">
    <source>
        <dbReference type="EMBL" id="PSH56380.1"/>
    </source>
</evidence>
<dbReference type="InterPro" id="IPR036388">
    <property type="entry name" value="WH-like_DNA-bd_sf"/>
</dbReference>
<dbReference type="SUPFAM" id="SSF46785">
    <property type="entry name" value="Winged helix' DNA-binding domain"/>
    <property type="match status" value="1"/>
</dbReference>
<sequence>MRLKAPTCRLRKWFDRDGFGIRDCRKNSGTAGPDHNCRCRRHDRDECCTWRVANVSHNLRGDAATGLTMPSSALRDALLRSETLRGYLLLYVQAFHAQAASAGLASQYQVGARLARQLLMIHDRIDGQLGLTHETLSATLGTRRPYLTETLNRFEETRLISTRRGAISILSRAGLIKLADGSYGSAELEYRRLLLK</sequence>
<proteinExistence type="predicted"/>
<dbReference type="GO" id="GO:0003677">
    <property type="term" value="F:DNA binding"/>
    <property type="evidence" value="ECO:0007669"/>
    <property type="project" value="InterPro"/>
</dbReference>
<gene>
    <name evidence="2" type="ORF">CU103_29810</name>
</gene>
<evidence type="ECO:0000313" key="3">
    <source>
        <dbReference type="Proteomes" id="UP000241764"/>
    </source>
</evidence>
<dbReference type="InterPro" id="IPR012318">
    <property type="entry name" value="HTH_CRP"/>
</dbReference>
<evidence type="ECO:0000259" key="1">
    <source>
        <dbReference type="PROSITE" id="PS51063"/>
    </source>
</evidence>
<name>A0A2P7AQ91_9HYPH</name>
<reference evidence="3" key="1">
    <citation type="submission" date="2017-11" db="EMBL/GenBank/DDBJ databases">
        <authorList>
            <person name="Kuznetsova I."/>
            <person name="Sazanova A."/>
            <person name="Chirak E."/>
            <person name="Safronova V."/>
            <person name="Willems A."/>
        </authorList>
    </citation>
    <scope>NUCLEOTIDE SEQUENCE [LARGE SCALE GENOMIC DNA]</scope>
    <source>
        <strain evidence="3">CCBAU 03422</strain>
    </source>
</reference>
<dbReference type="AlphaFoldDB" id="A0A2P7AQ91"/>
<dbReference type="Gene3D" id="1.10.10.10">
    <property type="entry name" value="Winged helix-like DNA-binding domain superfamily/Winged helix DNA-binding domain"/>
    <property type="match status" value="1"/>
</dbReference>
<dbReference type="InterPro" id="IPR036390">
    <property type="entry name" value="WH_DNA-bd_sf"/>
</dbReference>